<keyword evidence="1" id="KW-1133">Transmembrane helix</keyword>
<dbReference type="SUPFAM" id="SSF81321">
    <property type="entry name" value="Family A G protein-coupled receptor-like"/>
    <property type="match status" value="1"/>
</dbReference>
<dbReference type="Proteomes" id="UP000230233">
    <property type="component" value="Chromosome V"/>
</dbReference>
<gene>
    <name evidence="2" type="primary">Cnig_chr_V.g18411</name>
    <name evidence="2" type="ORF">B9Z55_018411</name>
</gene>
<keyword evidence="1" id="KW-0472">Membrane</keyword>
<protein>
    <recommendedName>
        <fullName evidence="4">G-protein coupled receptors family 1 profile domain-containing protein</fullName>
    </recommendedName>
</protein>
<name>A0A2G5TE12_9PELO</name>
<accession>A0A2G5TE12</accession>
<sequence length="250" mass="28452">MGRLYYSFCTSPATGHFFPPISKKKRGFTSGTSRVSVKLIVFITINFFIAEAPIGTIAILKTFLERTDKLFVTASVRYKVYLDLSAWTFQDHFRRCSSWLGVLMAIFIPCIAFPCLTVSLIRELRKFNNRVVMNGRKQSVVNGEKNDITTKLIVFMTFAFFIAEAPLGTIYLVKVFSNRDDEIFLFSIDIIIYFVTLNTLNSISHSIFCIIMSSQYRNTVREIMGIQRNAKLSTARNKTSVVSAHGIKLN</sequence>
<dbReference type="OrthoDB" id="5835148at2759"/>
<dbReference type="AlphaFoldDB" id="A0A2G5TE12"/>
<keyword evidence="1" id="KW-0812">Transmembrane</keyword>
<keyword evidence="3" id="KW-1185">Reference proteome</keyword>
<reference evidence="3" key="1">
    <citation type="submission" date="2017-10" db="EMBL/GenBank/DDBJ databases">
        <title>Rapid genome shrinkage in a self-fertile nematode reveals novel sperm competition proteins.</title>
        <authorList>
            <person name="Yin D."/>
            <person name="Schwarz E.M."/>
            <person name="Thomas C.G."/>
            <person name="Felde R.L."/>
            <person name="Korf I.F."/>
            <person name="Cutter A.D."/>
            <person name="Schartner C.M."/>
            <person name="Ralston E.J."/>
            <person name="Meyer B.J."/>
            <person name="Haag E.S."/>
        </authorList>
    </citation>
    <scope>NUCLEOTIDE SEQUENCE [LARGE SCALE GENOMIC DNA]</scope>
    <source>
        <strain evidence="3">JU1422</strain>
    </source>
</reference>
<dbReference type="GO" id="GO:0008528">
    <property type="term" value="F:G protein-coupled peptide receptor activity"/>
    <property type="evidence" value="ECO:0007669"/>
    <property type="project" value="InterPro"/>
</dbReference>
<dbReference type="PANTHER" id="PTHR47164">
    <property type="entry name" value="SERPENTINE RECEPTOR, CLASS W-RELATED"/>
    <property type="match status" value="1"/>
</dbReference>
<dbReference type="PANTHER" id="PTHR47164:SF1">
    <property type="entry name" value="G-PROTEIN COUPLED RECEPTORS FAMILY 1 PROFILE DOMAIN-CONTAINING PROTEIN"/>
    <property type="match status" value="1"/>
</dbReference>
<feature type="transmembrane region" description="Helical" evidence="1">
    <location>
        <begin position="152"/>
        <end position="172"/>
    </location>
</feature>
<dbReference type="Gene3D" id="1.20.1070.10">
    <property type="entry name" value="Rhodopsin 7-helix transmembrane proteins"/>
    <property type="match status" value="1"/>
</dbReference>
<evidence type="ECO:0000313" key="2">
    <source>
        <dbReference type="EMBL" id="PIC25510.1"/>
    </source>
</evidence>
<evidence type="ECO:0000256" key="1">
    <source>
        <dbReference type="SAM" id="Phobius"/>
    </source>
</evidence>
<organism evidence="2 3">
    <name type="scientific">Caenorhabditis nigoni</name>
    <dbReference type="NCBI Taxonomy" id="1611254"/>
    <lineage>
        <taxon>Eukaryota</taxon>
        <taxon>Metazoa</taxon>
        <taxon>Ecdysozoa</taxon>
        <taxon>Nematoda</taxon>
        <taxon>Chromadorea</taxon>
        <taxon>Rhabditida</taxon>
        <taxon>Rhabditina</taxon>
        <taxon>Rhabditomorpha</taxon>
        <taxon>Rhabditoidea</taxon>
        <taxon>Rhabditidae</taxon>
        <taxon>Peloderinae</taxon>
        <taxon>Caenorhabditis</taxon>
    </lineage>
</organism>
<feature type="transmembrane region" description="Helical" evidence="1">
    <location>
        <begin position="39"/>
        <end position="60"/>
    </location>
</feature>
<dbReference type="Pfam" id="PF10324">
    <property type="entry name" value="7TM_GPCR_Srw"/>
    <property type="match status" value="2"/>
</dbReference>
<dbReference type="InterPro" id="IPR019427">
    <property type="entry name" value="7TM_GPCR_serpentine_rcpt_Srw"/>
</dbReference>
<dbReference type="EMBL" id="PDUG01000005">
    <property type="protein sequence ID" value="PIC25510.1"/>
    <property type="molecule type" value="Genomic_DNA"/>
</dbReference>
<feature type="transmembrane region" description="Helical" evidence="1">
    <location>
        <begin position="184"/>
        <end position="211"/>
    </location>
</feature>
<proteinExistence type="predicted"/>
<feature type="transmembrane region" description="Helical" evidence="1">
    <location>
        <begin position="99"/>
        <end position="121"/>
    </location>
</feature>
<evidence type="ECO:0000313" key="3">
    <source>
        <dbReference type="Proteomes" id="UP000230233"/>
    </source>
</evidence>
<comment type="caution">
    <text evidence="2">The sequence shown here is derived from an EMBL/GenBank/DDBJ whole genome shotgun (WGS) entry which is preliminary data.</text>
</comment>
<evidence type="ECO:0008006" key="4">
    <source>
        <dbReference type="Google" id="ProtNLM"/>
    </source>
</evidence>